<feature type="region of interest" description="Disordered" evidence="1">
    <location>
        <begin position="1"/>
        <end position="28"/>
    </location>
</feature>
<dbReference type="EMBL" id="WIGN01000053">
    <property type="protein sequence ID" value="KAF6813422.1"/>
    <property type="molecule type" value="Genomic_DNA"/>
</dbReference>
<organism evidence="2 3">
    <name type="scientific">Colletotrichum sojae</name>
    <dbReference type="NCBI Taxonomy" id="2175907"/>
    <lineage>
        <taxon>Eukaryota</taxon>
        <taxon>Fungi</taxon>
        <taxon>Dikarya</taxon>
        <taxon>Ascomycota</taxon>
        <taxon>Pezizomycotina</taxon>
        <taxon>Sordariomycetes</taxon>
        <taxon>Hypocreomycetidae</taxon>
        <taxon>Glomerellales</taxon>
        <taxon>Glomerellaceae</taxon>
        <taxon>Colletotrichum</taxon>
        <taxon>Colletotrichum orchidearum species complex</taxon>
    </lineage>
</organism>
<sequence>MPSFRGLSISVVPGPDDEPFPELPHPDSSSVCLRGLHSMNSISSLASSPQSTPVKFKPTVSVYIPSTPGARFHIRYSINNPPNGAQYLFFRMLMNGRQAVSWGIPSQVIPSQIVSHALYEPDNKWQYRESGVTYKREGVEKRYFHFAPLLEQTSAAMDGGVIDVQVFRCKGRKRSAPELSRFRSQDEYGITSPTGGLVESPQDLAFYDYNLLDPVDSPYANYRLFYRTWEHLKMLNLVPEFYHDRLGRSSRARENTTPETPKLPLYQTTNDEMASFTFGPTDGDVLEDKGAALYRKDEGNISFHLATPLQLTVPPVARSKLPQPSKVARDTRHCSDYLRPLPVLPGVDKIARKPSAESIRAPSVTPSLLPFVDDLCDVDKIELGIARQVMLHSNSRASHAGSNLARPLPMPPMVVLSSVGYGLTPLSPSGSELADHIGPQGCMTTTESEHESHMSEHKKLESRIGNSKGWEVSPIGNPGTTRILEGEWMRRGPSPLHRRHEGEHSTKPRVS</sequence>
<dbReference type="AlphaFoldDB" id="A0A8H6MY82"/>
<name>A0A8H6MY82_9PEZI</name>
<accession>A0A8H6MY82</accession>
<keyword evidence="3" id="KW-1185">Reference proteome</keyword>
<evidence type="ECO:0000313" key="3">
    <source>
        <dbReference type="Proteomes" id="UP000652219"/>
    </source>
</evidence>
<evidence type="ECO:0000313" key="2">
    <source>
        <dbReference type="EMBL" id="KAF6813422.1"/>
    </source>
</evidence>
<feature type="region of interest" description="Disordered" evidence="1">
    <location>
        <begin position="492"/>
        <end position="511"/>
    </location>
</feature>
<evidence type="ECO:0000256" key="1">
    <source>
        <dbReference type="SAM" id="MobiDB-lite"/>
    </source>
</evidence>
<reference evidence="2 3" key="1">
    <citation type="journal article" date="2020" name="Phytopathology">
        <title>Genome Sequence Resources of Colletotrichum truncatum, C. plurivorum, C. musicola, and C. sojae: Four Species Pathogenic to Soybean (Glycine max).</title>
        <authorList>
            <person name="Rogerio F."/>
            <person name="Boufleur T.R."/>
            <person name="Ciampi-Guillardi M."/>
            <person name="Sukno S.A."/>
            <person name="Thon M.R."/>
            <person name="Massola Junior N.S."/>
            <person name="Baroncelli R."/>
        </authorList>
    </citation>
    <scope>NUCLEOTIDE SEQUENCE [LARGE SCALE GENOMIC DNA]</scope>
    <source>
        <strain evidence="2 3">LFN0009</strain>
    </source>
</reference>
<gene>
    <name evidence="2" type="ORF">CSOJ01_04606</name>
</gene>
<feature type="region of interest" description="Disordered" evidence="1">
    <location>
        <begin position="462"/>
        <end position="482"/>
    </location>
</feature>
<comment type="caution">
    <text evidence="2">The sequence shown here is derived from an EMBL/GenBank/DDBJ whole genome shotgun (WGS) entry which is preliminary data.</text>
</comment>
<dbReference type="Proteomes" id="UP000652219">
    <property type="component" value="Unassembled WGS sequence"/>
</dbReference>
<protein>
    <submittedName>
        <fullName evidence="2">Uncharacterized protein</fullName>
    </submittedName>
</protein>
<proteinExistence type="predicted"/>
<feature type="compositionally biased region" description="Basic and acidic residues" evidence="1">
    <location>
        <begin position="500"/>
        <end position="511"/>
    </location>
</feature>